<evidence type="ECO:0000313" key="3">
    <source>
        <dbReference type="EMBL" id="MBB5287129.1"/>
    </source>
</evidence>
<name>A0A840U5M5_9BACT</name>
<dbReference type="AlphaFoldDB" id="A0A840U5M5"/>
<feature type="compositionally biased region" description="Basic and acidic residues" evidence="2">
    <location>
        <begin position="129"/>
        <end position="140"/>
    </location>
</feature>
<feature type="coiled-coil region" evidence="1">
    <location>
        <begin position="38"/>
        <end position="93"/>
    </location>
</feature>
<sequence>MSKPTGLAGILASLFPSSNQPLSEKLSTEEFNAFSGEVNELNQRLAAQKEGNEKVTADLAAAQQQLTEATTKLTAAEKQATELQGQLSAVTTERDKYKAYYDKAAGVGTQEPTADENSRGRELTSYNQHAREVYHQVHGK</sequence>
<keyword evidence="4" id="KW-1185">Reference proteome</keyword>
<evidence type="ECO:0000256" key="2">
    <source>
        <dbReference type="SAM" id="MobiDB-lite"/>
    </source>
</evidence>
<comment type="caution">
    <text evidence="3">The sequence shown here is derived from an EMBL/GenBank/DDBJ whole genome shotgun (WGS) entry which is preliminary data.</text>
</comment>
<dbReference type="Proteomes" id="UP000557307">
    <property type="component" value="Unassembled WGS sequence"/>
</dbReference>
<proteinExistence type="predicted"/>
<dbReference type="Gene3D" id="1.10.287.1490">
    <property type="match status" value="1"/>
</dbReference>
<dbReference type="RefSeq" id="WP_184178926.1">
    <property type="nucleotide sequence ID" value="NZ_JACHGF010000014.1"/>
</dbReference>
<dbReference type="EMBL" id="JACHGF010000014">
    <property type="protein sequence ID" value="MBB5287129.1"/>
    <property type="molecule type" value="Genomic_DNA"/>
</dbReference>
<evidence type="ECO:0000313" key="4">
    <source>
        <dbReference type="Proteomes" id="UP000557307"/>
    </source>
</evidence>
<keyword evidence="1" id="KW-0175">Coiled coil</keyword>
<protein>
    <submittedName>
        <fullName evidence="3">Septal ring factor EnvC (AmiA/AmiB activator)</fullName>
    </submittedName>
</protein>
<feature type="region of interest" description="Disordered" evidence="2">
    <location>
        <begin position="106"/>
        <end position="140"/>
    </location>
</feature>
<reference evidence="3 4" key="1">
    <citation type="submission" date="2020-08" db="EMBL/GenBank/DDBJ databases">
        <title>Genomic Encyclopedia of Type Strains, Phase IV (KMG-IV): sequencing the most valuable type-strain genomes for metagenomic binning, comparative biology and taxonomic classification.</title>
        <authorList>
            <person name="Goeker M."/>
        </authorList>
    </citation>
    <scope>NUCLEOTIDE SEQUENCE [LARGE SCALE GENOMIC DNA]</scope>
    <source>
        <strain evidence="3 4">DSM 105074</strain>
    </source>
</reference>
<gene>
    <name evidence="3" type="ORF">HNQ92_005291</name>
</gene>
<organism evidence="3 4">
    <name type="scientific">Rhabdobacter roseus</name>
    <dbReference type="NCBI Taxonomy" id="1655419"/>
    <lineage>
        <taxon>Bacteria</taxon>
        <taxon>Pseudomonadati</taxon>
        <taxon>Bacteroidota</taxon>
        <taxon>Cytophagia</taxon>
        <taxon>Cytophagales</taxon>
        <taxon>Cytophagaceae</taxon>
        <taxon>Rhabdobacter</taxon>
    </lineage>
</organism>
<evidence type="ECO:0000256" key="1">
    <source>
        <dbReference type="SAM" id="Coils"/>
    </source>
</evidence>
<accession>A0A840U5M5</accession>